<dbReference type="EMBL" id="APJW01000002">
    <property type="protein sequence ID" value="EQM62563.1"/>
    <property type="molecule type" value="Genomic_DNA"/>
</dbReference>
<dbReference type="PANTHER" id="PTHR46111">
    <property type="entry name" value="RIBOSOMAL RNA SMALL SUBUNIT METHYLTRANSFERASE I"/>
    <property type="match status" value="1"/>
</dbReference>
<proteinExistence type="predicted"/>
<dbReference type="InterPro" id="IPR035996">
    <property type="entry name" value="4pyrrol_Methylase_sf"/>
</dbReference>
<organism evidence="1 2">
    <name type="scientific">Chlamydia ibidis 10-1398/6</name>
    <dbReference type="NCBI Taxonomy" id="1046581"/>
    <lineage>
        <taxon>Bacteria</taxon>
        <taxon>Pseudomonadati</taxon>
        <taxon>Chlamydiota</taxon>
        <taxon>Chlamydiia</taxon>
        <taxon>Chlamydiales</taxon>
        <taxon>Chlamydiaceae</taxon>
        <taxon>Chlamydia/Chlamydophila group</taxon>
        <taxon>Chlamydia</taxon>
    </lineage>
</organism>
<dbReference type="InterPro" id="IPR014776">
    <property type="entry name" value="4pyrrole_Mease_sub2"/>
</dbReference>
<name>A0ABP2XDL8_9CHLA</name>
<keyword evidence="1" id="KW-0489">Methyltransferase</keyword>
<evidence type="ECO:0000313" key="2">
    <source>
        <dbReference type="Proteomes" id="UP000016064"/>
    </source>
</evidence>
<dbReference type="InterPro" id="IPR008189">
    <property type="entry name" value="rRNA_ssu_MeTfrase_I"/>
</dbReference>
<dbReference type="Proteomes" id="UP000016064">
    <property type="component" value="Unassembled WGS sequence"/>
</dbReference>
<dbReference type="GO" id="GO:0032259">
    <property type="term" value="P:methylation"/>
    <property type="evidence" value="ECO:0007669"/>
    <property type="project" value="UniProtKB-KW"/>
</dbReference>
<dbReference type="Gene3D" id="3.30.950.10">
    <property type="entry name" value="Methyltransferase, Cobalt-precorrin-4 Transmethylase, Domain 2"/>
    <property type="match status" value="1"/>
</dbReference>
<reference evidence="1 2" key="1">
    <citation type="submission" date="2013-07" db="EMBL/GenBank/DDBJ databases">
        <title>Isolation of a new Chlamydia species from the feral Sacred Ibis (Threskiornis aethiopicus): Chlamydia ibidis.</title>
        <authorList>
            <person name="Vorimore F."/>
            <person name="Hsia R.-C."/>
            <person name="Huot-Creasy H."/>
            <person name="Bastian S."/>
            <person name="Deruyter L."/>
            <person name="Passet A."/>
            <person name="Sachse K."/>
            <person name="Bavoil P."/>
            <person name="Myers G."/>
            <person name="Laroucau K."/>
        </authorList>
    </citation>
    <scope>NUCLEOTIDE SEQUENCE [LARGE SCALE GENOMIC DNA]</scope>
    <source>
        <strain evidence="1 2">10-1398/6</strain>
    </source>
</reference>
<accession>A0ABP2XDL8</accession>
<gene>
    <name evidence="1" type="ORF">H359_0474</name>
</gene>
<dbReference type="PIRSF" id="PIRSF005917">
    <property type="entry name" value="MTase_YraL"/>
    <property type="match status" value="1"/>
</dbReference>
<dbReference type="CDD" id="cd11649">
    <property type="entry name" value="RsmI_like"/>
    <property type="match status" value="1"/>
</dbReference>
<keyword evidence="1" id="KW-0808">Transferase</keyword>
<dbReference type="GO" id="GO:0008168">
    <property type="term" value="F:methyltransferase activity"/>
    <property type="evidence" value="ECO:0007669"/>
    <property type="project" value="UniProtKB-KW"/>
</dbReference>
<dbReference type="RefSeq" id="WP_020370031.1">
    <property type="nucleotide sequence ID" value="NZ_APJW01000002.1"/>
</dbReference>
<keyword evidence="2" id="KW-1185">Reference proteome</keyword>
<sequence length="236" mass="26249">MTLYIFPNTLGNRKVDILPSAIADVIPKIQGLIVESDRGGRAFLSLWKVPEPHRFPLAVLSKNDRSTKAWDFYLEPIVKKQENWGLISDAGLPCIADPGSSLVRRARVLGIPVKAFSGPCSITLALMLSGLPGQEFSFLGYLPQNPKDRSKCIRSCVGKHTTQICIETPYRNVHTFQALLDTLPSFAELCVGIDLDGDHEFISTRSVASWQHSSDLSEIHKKLTKVPTIFLFYIPK</sequence>
<comment type="caution">
    <text evidence="1">The sequence shown here is derived from an EMBL/GenBank/DDBJ whole genome shotgun (WGS) entry which is preliminary data.</text>
</comment>
<protein>
    <submittedName>
        <fullName evidence="1">Tetrapyrrole (Corrin/Porphyrin) Methylases family protein</fullName>
    </submittedName>
</protein>
<dbReference type="SUPFAM" id="SSF53790">
    <property type="entry name" value="Tetrapyrrole methylase"/>
    <property type="match status" value="1"/>
</dbReference>
<dbReference type="Gene3D" id="3.40.1010.10">
    <property type="entry name" value="Cobalt-precorrin-4 Transmethylase, Domain 1"/>
    <property type="match status" value="1"/>
</dbReference>
<evidence type="ECO:0000313" key="1">
    <source>
        <dbReference type="EMBL" id="EQM62563.1"/>
    </source>
</evidence>
<dbReference type="PANTHER" id="PTHR46111:SF2">
    <property type="entry name" value="SAM-DEPENDENT METHYLTRANSFERASE"/>
    <property type="match status" value="1"/>
</dbReference>
<dbReference type="InterPro" id="IPR014777">
    <property type="entry name" value="4pyrrole_Mease_sub1"/>
</dbReference>